<dbReference type="InterPro" id="IPR058641">
    <property type="entry name" value="GVIN1_dom"/>
</dbReference>
<dbReference type="InterPro" id="IPR027417">
    <property type="entry name" value="P-loop_NTPase"/>
</dbReference>
<dbReference type="InterPro" id="IPR057365">
    <property type="entry name" value="URGCP"/>
</dbReference>
<dbReference type="PANTHER" id="PTHR14819:SF25">
    <property type="entry name" value="CHROMOSOME UNDETERMINED SCAFFOLD_52, WHOLE GENOME SHOTGUN SEQUENCE"/>
    <property type="match status" value="1"/>
</dbReference>
<dbReference type="PANTHER" id="PTHR14819">
    <property type="entry name" value="GTP-BINDING"/>
    <property type="match status" value="1"/>
</dbReference>
<dbReference type="Gene3D" id="3.40.50.300">
    <property type="entry name" value="P-loop containing nucleotide triphosphate hydrolases"/>
    <property type="match status" value="1"/>
</dbReference>
<dbReference type="SUPFAM" id="SSF52540">
    <property type="entry name" value="P-loop containing nucleoside triphosphate hydrolases"/>
    <property type="match status" value="1"/>
</dbReference>
<gene>
    <name evidence="2" type="ORF">PACLA_8A062962</name>
</gene>
<dbReference type="OrthoDB" id="1597724at2759"/>
<organism evidence="2 3">
    <name type="scientific">Paramuricea clavata</name>
    <name type="common">Red gorgonian</name>
    <name type="synonym">Violescent sea-whip</name>
    <dbReference type="NCBI Taxonomy" id="317549"/>
    <lineage>
        <taxon>Eukaryota</taxon>
        <taxon>Metazoa</taxon>
        <taxon>Cnidaria</taxon>
        <taxon>Anthozoa</taxon>
        <taxon>Octocorallia</taxon>
        <taxon>Malacalcyonacea</taxon>
        <taxon>Plexauridae</taxon>
        <taxon>Paramuricea</taxon>
    </lineage>
</organism>
<dbReference type="InterPro" id="IPR030383">
    <property type="entry name" value="G_VLIG_dom"/>
</dbReference>
<dbReference type="EMBL" id="CACRXK020024874">
    <property type="protein sequence ID" value="CAB4039034.1"/>
    <property type="molecule type" value="Genomic_DNA"/>
</dbReference>
<evidence type="ECO:0000313" key="3">
    <source>
        <dbReference type="Proteomes" id="UP001152795"/>
    </source>
</evidence>
<comment type="similarity">
    <text evidence="1">Belongs to the TRAFAC class dynamin-like GTPase superfamily. Very large inducible GTPase (VLIG) family.</text>
</comment>
<dbReference type="Proteomes" id="UP001152795">
    <property type="component" value="Unassembled WGS sequence"/>
</dbReference>
<accession>A0A6S7K882</accession>
<dbReference type="AlphaFoldDB" id="A0A6S7K882"/>
<dbReference type="InterPro" id="IPR052986">
    <property type="entry name" value="VLIG_GTPase"/>
</dbReference>
<evidence type="ECO:0000313" key="2">
    <source>
        <dbReference type="EMBL" id="CAB4039034.1"/>
    </source>
</evidence>
<dbReference type="GO" id="GO:0005525">
    <property type="term" value="F:GTP binding"/>
    <property type="evidence" value="ECO:0007669"/>
    <property type="project" value="InterPro"/>
</dbReference>
<keyword evidence="3" id="KW-1185">Reference proteome</keyword>
<evidence type="ECO:0000256" key="1">
    <source>
        <dbReference type="ARBA" id="ARBA00006828"/>
    </source>
</evidence>
<protein>
    <submittedName>
        <fullName evidence="2">Interferon-induced very large GTPase 1-like</fullName>
    </submittedName>
</protein>
<dbReference type="PROSITE" id="PS51717">
    <property type="entry name" value="G_VLIG"/>
    <property type="match status" value="1"/>
</dbReference>
<reference evidence="2" key="1">
    <citation type="submission" date="2020-04" db="EMBL/GenBank/DDBJ databases">
        <authorList>
            <person name="Alioto T."/>
            <person name="Alioto T."/>
            <person name="Gomez Garrido J."/>
        </authorList>
    </citation>
    <scope>NUCLEOTIDE SEQUENCE</scope>
    <source>
        <strain evidence="2">A484AB</strain>
    </source>
</reference>
<dbReference type="Pfam" id="PF25496">
    <property type="entry name" value="URGCP"/>
    <property type="match status" value="1"/>
</dbReference>
<comment type="caution">
    <text evidence="2">The sequence shown here is derived from an EMBL/GenBank/DDBJ whole genome shotgun (WGS) entry which is preliminary data.</text>
</comment>
<dbReference type="Pfam" id="PF25683">
    <property type="entry name" value="URGCP_GTPase"/>
    <property type="match status" value="1"/>
</dbReference>
<sequence>MQIQRLASKQKDFQVGLKLYQEIHSVTTRSYNNIGNAQRKMKDYKSALQVEEDENSNRNIVADKALQYRTLLSDLNLESNSKLTLKKARTVDNHTLKANKLTSPDQIPDYILKTLMIVNHHAREFKLKCVSADSDSDDSDTEYGINPMDALLAIFHCSDDFLRRDIATKLSACQLSVPFLLPDPVAPSENVTILLTALGSITKSWKGSFNNSNGAQQVFATEFPFPVVSFIRIGKNTIPKSSLINKIMSDGSGAHDVFFHKGMIGGNIERKIVDGLVEMAWYLPGGSEDQTLQNEICFANLRGDGRDFKKQLDFMSKISSVLCLLMMSEYLDETKTVILDMATTSQAKVIIIFNEKTQEGAKKYFSDLRERNREQVTLITYAKKWNEYDFVRSIQENIQKNINAVEAVPLVELASRASEYDIHFDGSLSRSRFEERVDSWLKLGAKDAKDLLKLQTHVPVLAGLEREIYCPRRKNKSKSKGKRIDRDLNEIYAEVEEEKNKQKQSFTDMDERISQCLNDIALMDESGRNYALAKLKHQLNKMSLQNMATLHEEYHVASINLQTRKAEEATSPEEENLKQLEESISKCSFGLEHILRELAQLYQLSDISTNDYEGAAAEMLLSGHPLELVDGDSSYIPMRWFDAVYAKLESKTNNAKIFVISVLGIQSSGKSTMLNTMFGLEFPVSAGRCTRGAFASLIPVSDSLKTASNFDYVLIIDTEGLRGSGDPQLREHDNELATFAIGVADVTIVNIFGENHNEMKEFLEIAVHAFLKMKLVKEKKVCKIVHQNVAATDATTKLAFDRVKLKEDLDKMAKVAATQENCEDQIQSLNDIISFDENKDVFYVPSFLKGSPPMAPVSPNYGRAIQRVKEDVISLMSASSSQSSISQFRERVIILWKAILKGNLISSFRNMIEVRAYTALDRKYFEESVNLMVTGMGELEKKIQVALRRSTTLDERFNVWSSSQMQIRDEAEALGKKMKQAMKKFFETNEDKSILEQWRENVMNKIVQHKENLVMDVTKNCIEIFRYLQNRQDVDEKR</sequence>
<dbReference type="Pfam" id="PF25974">
    <property type="entry name" value="URGCP_9th"/>
    <property type="match status" value="1"/>
</dbReference>
<proteinExistence type="inferred from homology"/>
<name>A0A6S7K882_PARCT</name>